<dbReference type="GO" id="GO:0005524">
    <property type="term" value="F:ATP binding"/>
    <property type="evidence" value="ECO:0007669"/>
    <property type="project" value="UniProtKB-KW"/>
</dbReference>
<dbReference type="InterPro" id="IPR003439">
    <property type="entry name" value="ABC_transporter-like_ATP-bd"/>
</dbReference>
<comment type="caution">
    <text evidence="6">The sequence shown here is derived from an EMBL/GenBank/DDBJ whole genome shotgun (WGS) entry which is preliminary data.</text>
</comment>
<dbReference type="AlphaFoldDB" id="A0A7W8H907"/>
<dbReference type="InterPro" id="IPR027417">
    <property type="entry name" value="P-loop_NTPase"/>
</dbReference>
<gene>
    <name evidence="6" type="ORF">HNP82_000831</name>
</gene>
<dbReference type="InterPro" id="IPR050763">
    <property type="entry name" value="ABC_transporter_ATP-binding"/>
</dbReference>
<evidence type="ECO:0000256" key="3">
    <source>
        <dbReference type="ARBA" id="ARBA00022741"/>
    </source>
</evidence>
<comment type="similarity">
    <text evidence="1">Belongs to the ABC transporter superfamily.</text>
</comment>
<evidence type="ECO:0000256" key="4">
    <source>
        <dbReference type="ARBA" id="ARBA00022840"/>
    </source>
</evidence>
<dbReference type="SMART" id="SM00382">
    <property type="entry name" value="AAA"/>
    <property type="match status" value="1"/>
</dbReference>
<dbReference type="EMBL" id="JACHFW010000002">
    <property type="protein sequence ID" value="MBB5263733.1"/>
    <property type="molecule type" value="Genomic_DNA"/>
</dbReference>
<dbReference type="PROSITE" id="PS50893">
    <property type="entry name" value="ABC_TRANSPORTER_2"/>
    <property type="match status" value="1"/>
</dbReference>
<accession>A0A7W8H907</accession>
<keyword evidence="3" id="KW-0547">Nucleotide-binding</keyword>
<keyword evidence="4 6" id="KW-0067">ATP-binding</keyword>
<dbReference type="RefSeq" id="WP_183771790.1">
    <property type="nucleotide sequence ID" value="NZ_JACHFW010000002.1"/>
</dbReference>
<keyword evidence="2" id="KW-0813">Transport</keyword>
<name>A0A7W8H907_9FIRM</name>
<evidence type="ECO:0000313" key="6">
    <source>
        <dbReference type="EMBL" id="MBB5263733.1"/>
    </source>
</evidence>
<dbReference type="Pfam" id="PF00005">
    <property type="entry name" value="ABC_tran"/>
    <property type="match status" value="1"/>
</dbReference>
<feature type="domain" description="ABC transporter" evidence="5">
    <location>
        <begin position="4"/>
        <end position="236"/>
    </location>
</feature>
<proteinExistence type="inferred from homology"/>
<reference evidence="6 7" key="1">
    <citation type="submission" date="2020-08" db="EMBL/GenBank/DDBJ databases">
        <title>Genomic Encyclopedia of Type Strains, Phase IV (KMG-IV): sequencing the most valuable type-strain genomes for metagenomic binning, comparative biology and taxonomic classification.</title>
        <authorList>
            <person name="Goeker M."/>
        </authorList>
    </citation>
    <scope>NUCLEOTIDE SEQUENCE [LARGE SCALE GENOMIC DNA]</scope>
    <source>
        <strain evidence="6 7">DSM 106146</strain>
    </source>
</reference>
<protein>
    <submittedName>
        <fullName evidence="6">ABC-2 type transport system ATP-binding protein</fullName>
    </submittedName>
</protein>
<keyword evidence="7" id="KW-1185">Reference proteome</keyword>
<dbReference type="Proteomes" id="UP000543642">
    <property type="component" value="Unassembled WGS sequence"/>
</dbReference>
<dbReference type="GO" id="GO:0016887">
    <property type="term" value="F:ATP hydrolysis activity"/>
    <property type="evidence" value="ECO:0007669"/>
    <property type="project" value="InterPro"/>
</dbReference>
<dbReference type="PANTHER" id="PTHR42711">
    <property type="entry name" value="ABC TRANSPORTER ATP-BINDING PROTEIN"/>
    <property type="match status" value="1"/>
</dbReference>
<dbReference type="SUPFAM" id="SSF52540">
    <property type="entry name" value="P-loop containing nucleoside triphosphate hydrolases"/>
    <property type="match status" value="1"/>
</dbReference>
<evidence type="ECO:0000313" key="7">
    <source>
        <dbReference type="Proteomes" id="UP000543642"/>
    </source>
</evidence>
<dbReference type="InterPro" id="IPR003593">
    <property type="entry name" value="AAA+_ATPase"/>
</dbReference>
<evidence type="ECO:0000256" key="2">
    <source>
        <dbReference type="ARBA" id="ARBA00022448"/>
    </source>
</evidence>
<dbReference type="Gene3D" id="3.40.50.300">
    <property type="entry name" value="P-loop containing nucleotide triphosphate hydrolases"/>
    <property type="match status" value="1"/>
</dbReference>
<sequence>METVTIQKLSKTYPGGKEALKQLSLSLNKGEVFGFLGPNGAGKTTTVKLLTGVLAPSGGSCDIMGVNPNTQPEKAHLLSGIVTEHAQMYDNLTGMGNLIFYAAAFGLEQKEGKQRGESLLKELELTEAKDRKLATYSTGMRQRLSLARALLHRPKVLFLDEPTSGLDPESAQNVNQMIHNLASKEGITVFLCTHQLRYAQEICTRYGLIEHGSLLASGTIDELRTQAFPSKSLRICASAVPEKLNFVKRRANEFETQIQDKKEIPDLVRKIVEAGEDIYSVNLIEPSLEDIYFALTAGRKEDRAI</sequence>
<evidence type="ECO:0000256" key="1">
    <source>
        <dbReference type="ARBA" id="ARBA00005417"/>
    </source>
</evidence>
<dbReference type="PANTHER" id="PTHR42711:SF5">
    <property type="entry name" value="ABC TRANSPORTER ATP-BINDING PROTEIN NATA"/>
    <property type="match status" value="1"/>
</dbReference>
<evidence type="ECO:0000259" key="5">
    <source>
        <dbReference type="PROSITE" id="PS50893"/>
    </source>
</evidence>
<organism evidence="6 7">
    <name type="scientific">Catenibacillus scindens</name>
    <dbReference type="NCBI Taxonomy" id="673271"/>
    <lineage>
        <taxon>Bacteria</taxon>
        <taxon>Bacillati</taxon>
        <taxon>Bacillota</taxon>
        <taxon>Clostridia</taxon>
        <taxon>Lachnospirales</taxon>
        <taxon>Lachnospiraceae</taxon>
        <taxon>Catenibacillus</taxon>
    </lineage>
</organism>